<protein>
    <submittedName>
        <fullName evidence="7">ULP_PROTEASE domain-containing protein</fullName>
    </submittedName>
</protein>
<keyword evidence="4" id="KW-0812">Transmembrane</keyword>
<dbReference type="SUPFAM" id="SSF81321">
    <property type="entry name" value="Family A G protein-coupled receptor-like"/>
    <property type="match status" value="1"/>
</dbReference>
<dbReference type="PROSITE" id="PS50600">
    <property type="entry name" value="ULP_PROTEASE"/>
    <property type="match status" value="1"/>
</dbReference>
<keyword evidence="6" id="KW-1185">Reference proteome</keyword>
<keyword evidence="3" id="KW-0378">Hydrolase</keyword>
<keyword evidence="4" id="KW-0472">Membrane</keyword>
<feature type="transmembrane region" description="Helical" evidence="4">
    <location>
        <begin position="1053"/>
        <end position="1072"/>
    </location>
</feature>
<keyword evidence="2" id="KW-0645">Protease</keyword>
<dbReference type="CDD" id="cd00637">
    <property type="entry name" value="7tm_classA_rhodopsin-like"/>
    <property type="match status" value="1"/>
</dbReference>
<reference evidence="7" key="1">
    <citation type="submission" date="2016-11" db="UniProtKB">
        <authorList>
            <consortium name="WormBaseParasite"/>
        </authorList>
    </citation>
    <scope>IDENTIFICATION</scope>
</reference>
<keyword evidence="4" id="KW-1133">Transmembrane helix</keyword>
<dbReference type="AlphaFoldDB" id="A0A1I7YKF2"/>
<dbReference type="Proteomes" id="UP000095287">
    <property type="component" value="Unplaced"/>
</dbReference>
<proteinExistence type="inferred from homology"/>
<dbReference type="PANTHER" id="PTHR23017:SF3">
    <property type="entry name" value="G-PROTEIN COUPLED RECEPTORS FAMILY 1 PROFILE DOMAIN-CONTAINING PROTEIN"/>
    <property type="match status" value="1"/>
</dbReference>
<dbReference type="Pfam" id="PF10328">
    <property type="entry name" value="7TM_GPCR_Srx"/>
    <property type="match status" value="1"/>
</dbReference>
<dbReference type="Gene3D" id="3.40.395.10">
    <property type="entry name" value="Adenoviral Proteinase, Chain A"/>
    <property type="match status" value="1"/>
</dbReference>
<dbReference type="Gene3D" id="1.20.1070.10">
    <property type="entry name" value="Rhodopsin 7-helix transmembrane proteins"/>
    <property type="match status" value="1"/>
</dbReference>
<dbReference type="PANTHER" id="PTHR23017">
    <property type="entry name" value="SERPENTINE RECEPTOR, CLASS X"/>
    <property type="match status" value="1"/>
</dbReference>
<evidence type="ECO:0000256" key="3">
    <source>
        <dbReference type="ARBA" id="ARBA00022801"/>
    </source>
</evidence>
<evidence type="ECO:0000259" key="5">
    <source>
        <dbReference type="PROSITE" id="PS50600"/>
    </source>
</evidence>
<feature type="domain" description="Ubiquitin-like protease family profile" evidence="5">
    <location>
        <begin position="616"/>
        <end position="810"/>
    </location>
</feature>
<feature type="transmembrane region" description="Helical" evidence="4">
    <location>
        <begin position="928"/>
        <end position="948"/>
    </location>
</feature>
<dbReference type="Pfam" id="PF02902">
    <property type="entry name" value="Peptidase_C48"/>
    <property type="match status" value="1"/>
</dbReference>
<dbReference type="InterPro" id="IPR019430">
    <property type="entry name" value="7TM_GPCR_serpentine_rcpt_Srx"/>
</dbReference>
<dbReference type="WBParaSite" id="L893_g1720.t1">
    <property type="protein sequence ID" value="L893_g1720.t1"/>
    <property type="gene ID" value="L893_g1720"/>
</dbReference>
<dbReference type="GO" id="GO:0008234">
    <property type="term" value="F:cysteine-type peptidase activity"/>
    <property type="evidence" value="ECO:0007669"/>
    <property type="project" value="InterPro"/>
</dbReference>
<dbReference type="InterPro" id="IPR003653">
    <property type="entry name" value="Peptidase_C48_C"/>
</dbReference>
<dbReference type="GO" id="GO:0006508">
    <property type="term" value="P:proteolysis"/>
    <property type="evidence" value="ECO:0007669"/>
    <property type="project" value="UniProtKB-KW"/>
</dbReference>
<feature type="transmembrane region" description="Helical" evidence="4">
    <location>
        <begin position="1001"/>
        <end position="1022"/>
    </location>
</feature>
<feature type="transmembrane region" description="Helical" evidence="4">
    <location>
        <begin position="1092"/>
        <end position="1113"/>
    </location>
</feature>
<evidence type="ECO:0000313" key="7">
    <source>
        <dbReference type="WBParaSite" id="L893_g1720.t1"/>
    </source>
</evidence>
<dbReference type="InterPro" id="IPR038765">
    <property type="entry name" value="Papain-like_cys_pep_sf"/>
</dbReference>
<evidence type="ECO:0000256" key="1">
    <source>
        <dbReference type="ARBA" id="ARBA00005234"/>
    </source>
</evidence>
<name>A0A1I7YKF2_9BILA</name>
<evidence type="ECO:0000256" key="2">
    <source>
        <dbReference type="ARBA" id="ARBA00022670"/>
    </source>
</evidence>
<comment type="similarity">
    <text evidence="1">Belongs to the peptidase C48 family.</text>
</comment>
<sequence>MSEKEIASASHQQLHLSECTFGATFDYNADYTSDFLLKLRSYFWGQEASVKSNVDRANSVLYRIMDGRRPRSYEDVLRQVPKLIPLCRHYLRLTQNFANLTAYIRSFKDYMTAEERLHEAIQMSRCRRRKYSQLKAKANSYVRKLSQFIQEKEGQRCRANVDPRSYAELLQILTAEPVLGKIYQIARNMKAATEDDYYFMMSYVIVLMITKNGGRATVYKLTNRSLINADHYNLDLREFDPLTPLSPSYTCVYMASGPNEAGIVLSLLDMNYLRLYVDLRNCLYADVINDIMEPDAPLLVIPNKKNWSLRVDKRLQYIQSVAGLSENKWFSMMAVRRSCRTKSLLIYFNILSAIEEGYISWDQLSVHQELVARLHPYARQGLGHMVATTFFLLRVLEQHREVAVVARFHERNWNIVFKNIPENKQRKGILLIDTKLNHQENHFAIPPFRESSRSKSDAWIKFQRKYYPIQLCGWQWLDEYCTLLLPVTDKKALYHYLRNEYLKKAVRYVAIWNPFGQDRLDRLRPSRKKHVDMKIYQWFKKQLRRESHIVGKMVPTWQQVVSALKNSSEGLKEDKSEGRVNIVLAATDQDLYDADMRTLEDDEQESAFGVWPISAYRLPSFDVKSESESESSVDLTESQLDFHPWEVGYTVPWEHLQDELLPLITKPDASRHEWISGVIISEFFYRQLWGFLFTQPNAWMRGRLRGSAIFAILQDSLDTADLSRPVFIPFNIGSHWMLGVIDPEDQSTVVIYDPMGTATIRSSLSVDMKKVGVQLGYRIQNVISADPATYTKQNKASDCGVFVMILAERIAFKESLLFPSAIVAHWRRRAYEYLHALRHESHGEHHSLKQPLISVHEESEYTTSYEEGWVSVGSPVAAVERRPRQSTSHAVDFKFSSLGILVNGYVLYAVKAYKVFGRSFGAICASQILANLGNSVVFGLLVGPITIIDPTLHHTYWATRCGQMLIVFWNASLLSHLLTSANRCVNVYLPFKYETVFSPKITYSLIAIVWGLALCQGFPYFWPDCTLEYYPGEFTFIFRETACRDYIWYYADFWWSIGVVSLIGVVDVSTFLKIRSLQKNSVLHTKTKDIKFFFQALVQAITTLTELVVYFWVSPLLVHNKWAHFATTTLAWICEELCDG</sequence>
<feature type="transmembrane region" description="Helical" evidence="4">
    <location>
        <begin position="968"/>
        <end position="989"/>
    </location>
</feature>
<evidence type="ECO:0000313" key="6">
    <source>
        <dbReference type="Proteomes" id="UP000095287"/>
    </source>
</evidence>
<accession>A0A1I7YKF2</accession>
<organism evidence="6 7">
    <name type="scientific">Steinernema glaseri</name>
    <dbReference type="NCBI Taxonomy" id="37863"/>
    <lineage>
        <taxon>Eukaryota</taxon>
        <taxon>Metazoa</taxon>
        <taxon>Ecdysozoa</taxon>
        <taxon>Nematoda</taxon>
        <taxon>Chromadorea</taxon>
        <taxon>Rhabditida</taxon>
        <taxon>Tylenchina</taxon>
        <taxon>Panagrolaimomorpha</taxon>
        <taxon>Strongyloidoidea</taxon>
        <taxon>Steinernematidae</taxon>
        <taxon>Steinernema</taxon>
    </lineage>
</organism>
<feature type="transmembrane region" description="Helical" evidence="4">
    <location>
        <begin position="895"/>
        <end position="916"/>
    </location>
</feature>
<dbReference type="SUPFAM" id="SSF54001">
    <property type="entry name" value="Cysteine proteinases"/>
    <property type="match status" value="1"/>
</dbReference>
<evidence type="ECO:0000256" key="4">
    <source>
        <dbReference type="SAM" id="Phobius"/>
    </source>
</evidence>